<dbReference type="AlphaFoldDB" id="A0A0S8GLG6"/>
<dbReference type="PANTHER" id="PTHR42941">
    <property type="entry name" value="SLL1037 PROTEIN"/>
    <property type="match status" value="1"/>
</dbReference>
<evidence type="ECO:0000313" key="1">
    <source>
        <dbReference type="EMBL" id="KPK73774.1"/>
    </source>
</evidence>
<dbReference type="PANTHER" id="PTHR42941:SF1">
    <property type="entry name" value="SLL1037 PROTEIN"/>
    <property type="match status" value="1"/>
</dbReference>
<dbReference type="SUPFAM" id="SSF53850">
    <property type="entry name" value="Periplasmic binding protein-like II"/>
    <property type="match status" value="1"/>
</dbReference>
<dbReference type="NCBIfam" id="TIGR02122">
    <property type="entry name" value="TRAP_TAXI"/>
    <property type="match status" value="1"/>
</dbReference>
<evidence type="ECO:0000313" key="2">
    <source>
        <dbReference type="Proteomes" id="UP000051096"/>
    </source>
</evidence>
<comment type="caution">
    <text evidence="1">The sequence shown here is derived from an EMBL/GenBank/DDBJ whole genome shotgun (WGS) entry which is preliminary data.</text>
</comment>
<accession>A0A0S8GLG6</accession>
<dbReference type="Pfam" id="PF16868">
    <property type="entry name" value="NMT1_3"/>
    <property type="match status" value="1"/>
</dbReference>
<protein>
    <submittedName>
        <fullName evidence="1">C4-dicarboxylate ABC transporter substrate-binding protein</fullName>
    </submittedName>
</protein>
<proteinExistence type="predicted"/>
<dbReference type="Gene3D" id="3.40.190.10">
    <property type="entry name" value="Periplasmic binding protein-like II"/>
    <property type="match status" value="2"/>
</dbReference>
<organism evidence="1 2">
    <name type="scientific">candidate division WOR_3 bacterium SM23_60</name>
    <dbReference type="NCBI Taxonomy" id="1703780"/>
    <lineage>
        <taxon>Bacteria</taxon>
        <taxon>Bacteria division WOR-3</taxon>
    </lineage>
</organism>
<sequence length="335" mass="36906">MFVRILRFILLIVLTSVIGLVGCGAKETRFVTIGTGGVTGLYYPTGGAISRMLNKRFKQFGIKATVESTSGSVFNINAVLQGDMEFGIAQSDRQYQAYHGLAEWTGSGPQEDLRAVFAIHAEPITLVVSEASGIEEISDLRGKRINLGNPGSGQLQNSKDVLNAAGLSDQDIMAEYVKAVEAPGLLQDERLDGFFYTVGHPNGNIKEASSGRIKVFIVPIKGENIDEMVENYPYYTKALIPHSFYPRALNSQDIETVGVKATFVTSRNVDEELVYALSKLVFENLEDFKSLHPAYKYLTRQNMLQGLTAPVHRGAMKYYKEVGLDKHIDAKLIVD</sequence>
<dbReference type="InterPro" id="IPR011852">
    <property type="entry name" value="TRAP_TAXI"/>
</dbReference>
<dbReference type="CDD" id="cd13568">
    <property type="entry name" value="PBP2_TAXI_TRAP_like_3"/>
    <property type="match status" value="1"/>
</dbReference>
<dbReference type="Proteomes" id="UP000051096">
    <property type="component" value="Unassembled WGS sequence"/>
</dbReference>
<dbReference type="PROSITE" id="PS51257">
    <property type="entry name" value="PROKAR_LIPOPROTEIN"/>
    <property type="match status" value="1"/>
</dbReference>
<reference evidence="1 2" key="1">
    <citation type="journal article" date="2015" name="Microbiome">
        <title>Genomic resolution of linkages in carbon, nitrogen, and sulfur cycling among widespread estuary sediment bacteria.</title>
        <authorList>
            <person name="Baker B.J."/>
            <person name="Lazar C.S."/>
            <person name="Teske A.P."/>
            <person name="Dick G.J."/>
        </authorList>
    </citation>
    <scope>NUCLEOTIDE SEQUENCE [LARGE SCALE GENOMIC DNA]</scope>
    <source>
        <strain evidence="1">SM23_60</strain>
    </source>
</reference>
<dbReference type="EMBL" id="LJUO01000003">
    <property type="protein sequence ID" value="KPK73774.1"/>
    <property type="molecule type" value="Genomic_DNA"/>
</dbReference>
<dbReference type="PATRIC" id="fig|1703780.3.peg.2881"/>
<gene>
    <name evidence="1" type="ORF">AMJ87_00770</name>
</gene>
<name>A0A0S8GLG6_UNCW3</name>